<accession>A0A915BLS6</accession>
<feature type="compositionally biased region" description="Basic and acidic residues" evidence="3">
    <location>
        <begin position="432"/>
        <end position="441"/>
    </location>
</feature>
<organism evidence="5 6">
    <name type="scientific">Parascaris univalens</name>
    <name type="common">Nematode worm</name>
    <dbReference type="NCBI Taxonomy" id="6257"/>
    <lineage>
        <taxon>Eukaryota</taxon>
        <taxon>Metazoa</taxon>
        <taxon>Ecdysozoa</taxon>
        <taxon>Nematoda</taxon>
        <taxon>Chromadorea</taxon>
        <taxon>Rhabditida</taxon>
        <taxon>Spirurina</taxon>
        <taxon>Ascaridomorpha</taxon>
        <taxon>Ascaridoidea</taxon>
        <taxon>Ascarididae</taxon>
        <taxon>Parascaris</taxon>
    </lineage>
</organism>
<reference evidence="6" key="1">
    <citation type="submission" date="2022-11" db="UniProtKB">
        <authorList>
            <consortium name="WormBaseParasite"/>
        </authorList>
    </citation>
    <scope>IDENTIFICATION</scope>
</reference>
<feature type="region of interest" description="Disordered" evidence="3">
    <location>
        <begin position="391"/>
        <end position="449"/>
    </location>
</feature>
<dbReference type="Pfam" id="PF14604">
    <property type="entry name" value="SH3_9"/>
    <property type="match status" value="1"/>
</dbReference>
<keyword evidence="1 2" id="KW-0728">SH3 domain</keyword>
<sequence>MQPPDVDITKQTLAREIGVARAVYDNEAEWPDELAFKRGEILRVLDERPCASGNESHSGWWYCVNKDGQRGLVPSNRLRMMHRFDNGDTYKVITPQRFGDLFMFDDDEKSTHFRGFDDSFLNYGSSSFIRDPLPSLSFDTGSIFDRIFPLSPVERFNNTSLRKMSSGDTGGTSGIVRNIPIKIEGTGNIVQRRDENDERGSFPFSTNRSEQQSSAPPPSLTSYQSSKSGGHLSPPPPPRRKYLNSPLSPPESSNNDEQERNRDAGRLTEVPITVNASGSNRPFVAPKPRLGGICDSGKRRTDIKDMAESDYDKPRKDIDDVAEVSWRLGKIGKPSGSMAGSSSRISPMGLSGLHLSLPSKTNGLHINAASEANPPHDSDVGCGHVNMLAVDDVTSPSPSSSGIVADINDSHADSNQRASATSSLSAGSSSDHSSDHNDYDHPLPNIDVGTALQPPVMVRTTPPGRQPQPQVIQLRPAQLMQRSVLATSEKNELGSTSVLQNVFDGLGVERNGAVDEDDSRFSRSLNLDSHLSANSRFNRSPSIPPETMYGIRSLSDDRQRRVTNVPPEVISTQCDEGITSS</sequence>
<dbReference type="PANTHER" id="PTHR10654">
    <property type="entry name" value="CAS SCAFFOLDING PROTEIN"/>
    <property type="match status" value="1"/>
</dbReference>
<evidence type="ECO:0000256" key="2">
    <source>
        <dbReference type="PROSITE-ProRule" id="PRU00192"/>
    </source>
</evidence>
<feature type="compositionally biased region" description="Basic and acidic residues" evidence="3">
    <location>
        <begin position="191"/>
        <end position="200"/>
    </location>
</feature>
<evidence type="ECO:0000256" key="3">
    <source>
        <dbReference type="SAM" id="MobiDB-lite"/>
    </source>
</evidence>
<dbReference type="InterPro" id="IPR036028">
    <property type="entry name" value="SH3-like_dom_sf"/>
</dbReference>
<dbReference type="Gene3D" id="2.30.30.40">
    <property type="entry name" value="SH3 Domains"/>
    <property type="match status" value="1"/>
</dbReference>
<dbReference type="SMART" id="SM00326">
    <property type="entry name" value="SH3"/>
    <property type="match status" value="1"/>
</dbReference>
<dbReference type="GO" id="GO:0005737">
    <property type="term" value="C:cytoplasm"/>
    <property type="evidence" value="ECO:0007669"/>
    <property type="project" value="TreeGrafter"/>
</dbReference>
<feature type="region of interest" description="Disordered" evidence="3">
    <location>
        <begin position="186"/>
        <end position="298"/>
    </location>
</feature>
<evidence type="ECO:0000256" key="1">
    <source>
        <dbReference type="ARBA" id="ARBA00022443"/>
    </source>
</evidence>
<feature type="compositionally biased region" description="Polar residues" evidence="3">
    <location>
        <begin position="203"/>
        <end position="228"/>
    </location>
</feature>
<dbReference type="GO" id="GO:0005886">
    <property type="term" value="C:plasma membrane"/>
    <property type="evidence" value="ECO:0007669"/>
    <property type="project" value="TreeGrafter"/>
</dbReference>
<feature type="compositionally biased region" description="Basic and acidic residues" evidence="3">
    <location>
        <begin position="257"/>
        <end position="266"/>
    </location>
</feature>
<dbReference type="InterPro" id="IPR001452">
    <property type="entry name" value="SH3_domain"/>
</dbReference>
<dbReference type="AlphaFoldDB" id="A0A915BLS6"/>
<dbReference type="WBParaSite" id="PgR046_g044_t04">
    <property type="protein sequence ID" value="PgR046_g044_t04"/>
    <property type="gene ID" value="PgR046_g044"/>
</dbReference>
<dbReference type="InterPro" id="IPR037362">
    <property type="entry name" value="CAS_fam"/>
</dbReference>
<dbReference type="PANTHER" id="PTHR10654:SF18">
    <property type="entry name" value="IP17195P"/>
    <property type="match status" value="1"/>
</dbReference>
<dbReference type="PRINTS" id="PR00452">
    <property type="entry name" value="SH3DOMAIN"/>
</dbReference>
<evidence type="ECO:0000259" key="4">
    <source>
        <dbReference type="PROSITE" id="PS50002"/>
    </source>
</evidence>
<dbReference type="SUPFAM" id="SSF50044">
    <property type="entry name" value="SH3-domain"/>
    <property type="match status" value="1"/>
</dbReference>
<keyword evidence="5" id="KW-1185">Reference proteome</keyword>
<feature type="domain" description="SH3" evidence="4">
    <location>
        <begin position="15"/>
        <end position="83"/>
    </location>
</feature>
<proteinExistence type="predicted"/>
<protein>
    <submittedName>
        <fullName evidence="6">C2H2-type domain-containing protein</fullName>
    </submittedName>
</protein>
<dbReference type="GO" id="GO:0007169">
    <property type="term" value="P:cell surface receptor protein tyrosine kinase signaling pathway"/>
    <property type="evidence" value="ECO:0007669"/>
    <property type="project" value="TreeGrafter"/>
</dbReference>
<name>A0A915BLS6_PARUN</name>
<evidence type="ECO:0000313" key="5">
    <source>
        <dbReference type="Proteomes" id="UP000887569"/>
    </source>
</evidence>
<dbReference type="PROSITE" id="PS50002">
    <property type="entry name" value="SH3"/>
    <property type="match status" value="1"/>
</dbReference>
<dbReference type="Proteomes" id="UP000887569">
    <property type="component" value="Unplaced"/>
</dbReference>
<evidence type="ECO:0000313" key="6">
    <source>
        <dbReference type="WBParaSite" id="PgR046_g044_t04"/>
    </source>
</evidence>
<dbReference type="GO" id="GO:0016477">
    <property type="term" value="P:cell migration"/>
    <property type="evidence" value="ECO:0007669"/>
    <property type="project" value="TreeGrafter"/>
</dbReference>
<feature type="compositionally biased region" description="Low complexity" evidence="3">
    <location>
        <begin position="418"/>
        <end position="431"/>
    </location>
</feature>
<feature type="compositionally biased region" description="Low complexity" evidence="3">
    <location>
        <begin position="243"/>
        <end position="255"/>
    </location>
</feature>
<feature type="region of interest" description="Disordered" evidence="3">
    <location>
        <begin position="160"/>
        <end position="179"/>
    </location>
</feature>